<comment type="caution">
    <text evidence="4">The sequence shown here is derived from an EMBL/GenBank/DDBJ whole genome shotgun (WGS) entry which is preliminary data.</text>
</comment>
<dbReference type="Pfam" id="PF00098">
    <property type="entry name" value="zf-CCHC"/>
    <property type="match status" value="1"/>
</dbReference>
<sequence length="125" mass="13678">MRSGWLTGSLPLLLLYPQNGLPRLPNLQANKVYIGGLPESTRQEDLQACFGKIGRIVGIELKLGYGFVEFDSREAAEESVAEYHEGSFMGNKIRVELSHGGGRTAKFAGEPGACFKCGQHGHWAR</sequence>
<dbReference type="AlphaFoldDB" id="A0A9P6E1N1"/>
<dbReference type="SUPFAM" id="SSF54928">
    <property type="entry name" value="RNA-binding domain, RBD"/>
    <property type="match status" value="1"/>
</dbReference>
<evidence type="ECO:0000313" key="4">
    <source>
        <dbReference type="EMBL" id="KAF9519789.1"/>
    </source>
</evidence>
<evidence type="ECO:0000256" key="1">
    <source>
        <dbReference type="PROSITE-ProRule" id="PRU00176"/>
    </source>
</evidence>
<keyword evidence="2" id="KW-0732">Signal</keyword>
<dbReference type="Pfam" id="PF00076">
    <property type="entry name" value="RRM_1"/>
    <property type="match status" value="1"/>
</dbReference>
<dbReference type="InterPro" id="IPR012677">
    <property type="entry name" value="Nucleotide-bd_a/b_plait_sf"/>
</dbReference>
<organism evidence="4 5">
    <name type="scientific">Hydnum rufescens UP504</name>
    <dbReference type="NCBI Taxonomy" id="1448309"/>
    <lineage>
        <taxon>Eukaryota</taxon>
        <taxon>Fungi</taxon>
        <taxon>Dikarya</taxon>
        <taxon>Basidiomycota</taxon>
        <taxon>Agaricomycotina</taxon>
        <taxon>Agaricomycetes</taxon>
        <taxon>Cantharellales</taxon>
        <taxon>Hydnaceae</taxon>
        <taxon>Hydnum</taxon>
    </lineage>
</organism>
<name>A0A9P6E1N1_9AGAM</name>
<feature type="chain" id="PRO_5040487716" description="RRM domain-containing protein" evidence="2">
    <location>
        <begin position="21"/>
        <end position="125"/>
    </location>
</feature>
<dbReference type="InterPro" id="IPR035979">
    <property type="entry name" value="RBD_domain_sf"/>
</dbReference>
<feature type="domain" description="RRM" evidence="3">
    <location>
        <begin position="30"/>
        <end position="100"/>
    </location>
</feature>
<dbReference type="CDD" id="cd00590">
    <property type="entry name" value="RRM_SF"/>
    <property type="match status" value="1"/>
</dbReference>
<gene>
    <name evidence="4" type="ORF">BS47DRAFT_1336491</name>
</gene>
<dbReference type="EMBL" id="MU128915">
    <property type="protein sequence ID" value="KAF9519789.1"/>
    <property type="molecule type" value="Genomic_DNA"/>
</dbReference>
<keyword evidence="5" id="KW-1185">Reference proteome</keyword>
<dbReference type="PROSITE" id="PS50102">
    <property type="entry name" value="RRM"/>
    <property type="match status" value="1"/>
</dbReference>
<evidence type="ECO:0000256" key="2">
    <source>
        <dbReference type="SAM" id="SignalP"/>
    </source>
</evidence>
<proteinExistence type="predicted"/>
<dbReference type="OrthoDB" id="1099063at2759"/>
<accession>A0A9P6E1N1</accession>
<dbReference type="GO" id="GO:0003723">
    <property type="term" value="F:RNA binding"/>
    <property type="evidence" value="ECO:0007669"/>
    <property type="project" value="UniProtKB-UniRule"/>
</dbReference>
<dbReference type="Proteomes" id="UP000886523">
    <property type="component" value="Unassembled WGS sequence"/>
</dbReference>
<dbReference type="InterPro" id="IPR000504">
    <property type="entry name" value="RRM_dom"/>
</dbReference>
<protein>
    <recommendedName>
        <fullName evidence="3">RRM domain-containing protein</fullName>
    </recommendedName>
</protein>
<evidence type="ECO:0000313" key="5">
    <source>
        <dbReference type="Proteomes" id="UP000886523"/>
    </source>
</evidence>
<dbReference type="SMART" id="SM00360">
    <property type="entry name" value="RRM"/>
    <property type="match status" value="1"/>
</dbReference>
<evidence type="ECO:0000259" key="3">
    <source>
        <dbReference type="PROSITE" id="PS50102"/>
    </source>
</evidence>
<reference evidence="4" key="1">
    <citation type="journal article" date="2020" name="Nat. Commun.">
        <title>Large-scale genome sequencing of mycorrhizal fungi provides insights into the early evolution of symbiotic traits.</title>
        <authorList>
            <person name="Miyauchi S."/>
            <person name="Kiss E."/>
            <person name="Kuo A."/>
            <person name="Drula E."/>
            <person name="Kohler A."/>
            <person name="Sanchez-Garcia M."/>
            <person name="Morin E."/>
            <person name="Andreopoulos B."/>
            <person name="Barry K.W."/>
            <person name="Bonito G."/>
            <person name="Buee M."/>
            <person name="Carver A."/>
            <person name="Chen C."/>
            <person name="Cichocki N."/>
            <person name="Clum A."/>
            <person name="Culley D."/>
            <person name="Crous P.W."/>
            <person name="Fauchery L."/>
            <person name="Girlanda M."/>
            <person name="Hayes R.D."/>
            <person name="Keri Z."/>
            <person name="LaButti K."/>
            <person name="Lipzen A."/>
            <person name="Lombard V."/>
            <person name="Magnuson J."/>
            <person name="Maillard F."/>
            <person name="Murat C."/>
            <person name="Nolan M."/>
            <person name="Ohm R.A."/>
            <person name="Pangilinan J."/>
            <person name="Pereira M.F."/>
            <person name="Perotto S."/>
            <person name="Peter M."/>
            <person name="Pfister S."/>
            <person name="Riley R."/>
            <person name="Sitrit Y."/>
            <person name="Stielow J.B."/>
            <person name="Szollosi G."/>
            <person name="Zifcakova L."/>
            <person name="Stursova M."/>
            <person name="Spatafora J.W."/>
            <person name="Tedersoo L."/>
            <person name="Vaario L.M."/>
            <person name="Yamada A."/>
            <person name="Yan M."/>
            <person name="Wang P."/>
            <person name="Xu J."/>
            <person name="Bruns T."/>
            <person name="Baldrian P."/>
            <person name="Vilgalys R."/>
            <person name="Dunand C."/>
            <person name="Henrissat B."/>
            <person name="Grigoriev I.V."/>
            <person name="Hibbett D."/>
            <person name="Nagy L.G."/>
            <person name="Martin F.M."/>
        </authorList>
    </citation>
    <scope>NUCLEOTIDE SEQUENCE</scope>
    <source>
        <strain evidence="4">UP504</strain>
    </source>
</reference>
<dbReference type="GO" id="GO:0008270">
    <property type="term" value="F:zinc ion binding"/>
    <property type="evidence" value="ECO:0007669"/>
    <property type="project" value="InterPro"/>
</dbReference>
<dbReference type="PANTHER" id="PTHR48038">
    <property type="entry name" value="RIBONUCLEOPROTEIN RB97D"/>
    <property type="match status" value="1"/>
</dbReference>
<feature type="signal peptide" evidence="2">
    <location>
        <begin position="1"/>
        <end position="20"/>
    </location>
</feature>
<dbReference type="PANTHER" id="PTHR48038:SF1">
    <property type="entry name" value="RIBONUCLEOPROTEIN RB97D"/>
    <property type="match status" value="1"/>
</dbReference>
<keyword evidence="1" id="KW-0694">RNA-binding</keyword>
<dbReference type="Gene3D" id="3.30.70.330">
    <property type="match status" value="1"/>
</dbReference>
<dbReference type="InterPro" id="IPR001878">
    <property type="entry name" value="Znf_CCHC"/>
</dbReference>